<dbReference type="Pfam" id="PF09983">
    <property type="entry name" value="JetD_C"/>
    <property type="match status" value="1"/>
</dbReference>
<evidence type="ECO:0000313" key="4">
    <source>
        <dbReference type="Proteomes" id="UP000326837"/>
    </source>
</evidence>
<keyword evidence="4" id="KW-1185">Reference proteome</keyword>
<dbReference type="InterPro" id="IPR024534">
    <property type="entry name" value="JetD_C"/>
</dbReference>
<dbReference type="Proteomes" id="UP000326837">
    <property type="component" value="Chromosome"/>
</dbReference>
<evidence type="ECO:0008006" key="5">
    <source>
        <dbReference type="Google" id="ProtNLM"/>
    </source>
</evidence>
<sequence length="386" mass="43775">MIEPHEIRRKAEKLYSAFLVAWMADEEFFPRSVPSDRSLPESLTAAAASIQRLRDGSKAALGFGYTIDWKERNSRRHGRNFFPRSIYFESPDDLLRFIGKQKAFSAFTATVQKIRSRHPGLDRWIRANRRAVADAASGIDGLLETVDYFLAHPRPEMFARELPLSVDTKFIERNAGLLRAWLDILLPSSAIVADEEHFARRFGLKYAEPLVHIRFLDTSLPQAASIPSFECAIPLHTMARWEIEAKNVVIVENKTNLLTLPPLAGTLGIFGMGGGVTDLRYVGWLARRHLRYWGDVDVDGFRILSRLRSVFPHVQSFLMDDACLTEWALLIAAPGNGSKGEVLPNLTNSERRAYERCVLNNLRIEQERLPQSYVVDSIASVPEFHI</sequence>
<organism evidence="3 4">
    <name type="scientific">Lacipirellula parvula</name>
    <dbReference type="NCBI Taxonomy" id="2650471"/>
    <lineage>
        <taxon>Bacteria</taxon>
        <taxon>Pseudomonadati</taxon>
        <taxon>Planctomycetota</taxon>
        <taxon>Planctomycetia</taxon>
        <taxon>Pirellulales</taxon>
        <taxon>Lacipirellulaceae</taxon>
        <taxon>Lacipirellula</taxon>
    </lineage>
</organism>
<dbReference type="InterPro" id="IPR014544">
    <property type="entry name" value="UCP028408"/>
</dbReference>
<dbReference type="EMBL" id="AP021861">
    <property type="protein sequence ID" value="BBO31070.1"/>
    <property type="molecule type" value="Genomic_DNA"/>
</dbReference>
<dbReference type="PIRSF" id="PIRSF028408">
    <property type="entry name" value="UCP028408"/>
    <property type="match status" value="1"/>
</dbReference>
<feature type="domain" description="DUF3322" evidence="2">
    <location>
        <begin position="4"/>
        <end position="183"/>
    </location>
</feature>
<gene>
    <name evidence="3" type="ORF">PLANPX_0682</name>
</gene>
<dbReference type="RefSeq" id="WP_152097284.1">
    <property type="nucleotide sequence ID" value="NZ_AP021861.1"/>
</dbReference>
<dbReference type="AlphaFoldDB" id="A0A5K7X3I1"/>
<accession>A0A5K7X3I1</accession>
<dbReference type="KEGG" id="lpav:PLANPX_0682"/>
<evidence type="ECO:0000259" key="2">
    <source>
        <dbReference type="Pfam" id="PF11795"/>
    </source>
</evidence>
<dbReference type="InterPro" id="IPR024537">
    <property type="entry name" value="DUF3322"/>
</dbReference>
<feature type="domain" description="Wadjet protein JetD C-terminal" evidence="1">
    <location>
        <begin position="203"/>
        <end position="376"/>
    </location>
</feature>
<name>A0A5K7X3I1_9BACT</name>
<proteinExistence type="predicted"/>
<evidence type="ECO:0000259" key="1">
    <source>
        <dbReference type="Pfam" id="PF09983"/>
    </source>
</evidence>
<protein>
    <recommendedName>
        <fullName evidence="5">Wadjet protein JetD C-terminal domain-containing protein</fullName>
    </recommendedName>
</protein>
<evidence type="ECO:0000313" key="3">
    <source>
        <dbReference type="EMBL" id="BBO31070.1"/>
    </source>
</evidence>
<dbReference type="Pfam" id="PF11795">
    <property type="entry name" value="DUF3322"/>
    <property type="match status" value="1"/>
</dbReference>
<reference evidence="4" key="1">
    <citation type="submission" date="2019-10" db="EMBL/GenBank/DDBJ databases">
        <title>Lacipirellula parvula gen. nov., sp. nov., representing a lineage of planctomycetes widespread in freshwater anoxic habitats, and description of the family Lacipirellulaceae.</title>
        <authorList>
            <person name="Dedysh S.N."/>
            <person name="Kulichevskaya I.S."/>
            <person name="Beletsky A.V."/>
            <person name="Rakitin A.L."/>
            <person name="Mardanov A.V."/>
            <person name="Ivanova A.A."/>
            <person name="Saltykova V.X."/>
            <person name="Rijpstra W.I.C."/>
            <person name="Sinninghe Damste J.S."/>
            <person name="Ravin N.V."/>
        </authorList>
    </citation>
    <scope>NUCLEOTIDE SEQUENCE [LARGE SCALE GENOMIC DNA]</scope>
    <source>
        <strain evidence="4">PX69</strain>
    </source>
</reference>